<feature type="domain" description="Helicase ATP-binding" evidence="8">
    <location>
        <begin position="31"/>
        <end position="214"/>
    </location>
</feature>
<dbReference type="CDD" id="cd00593">
    <property type="entry name" value="RIBOc"/>
    <property type="match status" value="2"/>
</dbReference>
<feature type="domain" description="Helicase C-terminal" evidence="9">
    <location>
        <begin position="389"/>
        <end position="573"/>
    </location>
</feature>
<evidence type="ECO:0000256" key="6">
    <source>
        <dbReference type="PROSITE-ProRule" id="PRU00657"/>
    </source>
</evidence>
<keyword evidence="3 11" id="KW-0378">Hydrolase</keyword>
<dbReference type="Pfam" id="PF00270">
    <property type="entry name" value="DEAD"/>
    <property type="match status" value="1"/>
</dbReference>
<gene>
    <name evidence="11" type="ORF">DFH94DRAFT_639291</name>
</gene>
<dbReference type="InterPro" id="IPR000999">
    <property type="entry name" value="RNase_III_dom"/>
</dbReference>
<dbReference type="PROSITE" id="PS51327">
    <property type="entry name" value="DICER_DSRBF"/>
    <property type="match status" value="1"/>
</dbReference>
<protein>
    <submittedName>
        <fullName evidence="11">P-loop containing nucleoside triphosphate hydrolase protein</fullName>
    </submittedName>
</protein>
<evidence type="ECO:0000256" key="4">
    <source>
        <dbReference type="ARBA" id="ARBA00022806"/>
    </source>
</evidence>
<dbReference type="Gene3D" id="1.10.1520.10">
    <property type="entry name" value="Ribonuclease III domain"/>
    <property type="match status" value="2"/>
</dbReference>
<sequence>MPDDKFATQGDEVPSTVPTRSFKPRKYQLEMLEQSLRQNIIIALDTGAGKTHIAVLRMKHEIEGESRKVSWFLAPTVALAWQQQAVIAAHLPVSVGLISGANEPDQWKDRELWRRVLDAHRIVVSTHGVLLNALRHGYVHLGDDIGLLVFDEAHHTADKHSYNHVMREFYDKLPPRVPGDPNKTMRPMILGLTASPIFGGDAERNFRQLELNLDSTICAPLQYREELEGFSHRPQFKHAIYAVPEYLLVGTPPSRNLESLETVVDSLNIEEDPRVLSLRAELRQLEPGPRRNRIDQRLSEVIDKHNTYTQKGLRDLERAAKEICSDLGEWAADWYIEQVCKQATSAGNTFSFTVSESEKEYLLKHLSRVEITPVPDDDPEDIIRRSSDKVEKLIDVLLNEKAFFESFGMDYHGLIFVTRRDAVLALTEILARHSRTAEVFTVGSLLGESGSFQRRSFLDITRRLLRQPANETLADFRIGNLNLLVATAVAEEGLDIQACCNVVRWDVPPNMVSWAQSRGRARQERSSFVLMLSSSLEFEPTVRKWEEQEKEMTRLYNTTQEYQAMLVDDEDDDDGSLRFTVDATGAVLTGNSAIEHIFHFCAILPYSGLANNIPLFDIDPPDYPLEWHADRGSRPPYMGPYGCTLTLPRLVDPRFRSFSTPGIHPTKVSARRHVAFQAYRSLYENGLLNDHLLPLTSTLEPDQESEVRFLLKEVEGREGTALVSSQMDPWRVSGGSDADMRWWSTILEVDGLEVDGLPPLRMLTQAAIPPLKTDEFPTIHTREYHPFKVRVVDQTPIRGDNDGILARAKEFTRRLFWPMYGSRMDWDQTDFLHLFIPVDESPTVWDERRALASDSGSSTSDAQALLVPFSSFVRRYHQVDDIFMVSGTGFTGKYFRFTRMRDTPITIEEEAELVRRYERRRNDDSVAELEITYPLIEARRIDKQKFLTPMPVESKGMDAVSQKTVLLLQDRTLVALISSHEAQYALWAPSIIRHLQMVCTASSMRDALFIGTPLAQIPLDLLLTAITMPVAQERTNYQRLETLGDTTLKYAVSIQLLSAHPLWHEGYLARRKDHAVSNANLAKMAIQRKLYKWIIRDFFIPRRWKPRRASDPDALLFDETPQSSPDMTKMTEKQKRKVSVARNLSTKVLADVVEALIGAAYLHGGFAMGIECMKVFDLDLSWSPLPECINAMYSRVTDLAHYPIQITTVESILGYTFRRKATAVEALTHASYQSDLETISYERMEFLGDAVLDMLVTDYLYHAPGKNYGPGDIHMIKTAVVNAHFLAMLCLRASTELPVVMPSWSPDNGLTVTEDAQRLHLYKCLLHSNVHVLDEQLATFARWERPGGRDEIETALSEGRVFPWLALTSLQAPKFLSDMFESLLGAVYLDSHGDLDIVRDVLRRLGHWEVLERIVNHNTDVQHPISRLYLWAGKNHEKVKCGTPKRDGKMVSCSVLWDDYEVTKVEDEWRGRISQEGVRFAAAEKAIALLEDPVSLLRIWLSRRNRGIDYSTEEAEGVRRCIAIVDGTEIATVQSSDNLQLGSGEETVMNLKRAVAAEAFKKLEEPVHWLAFLSAQHHFDVEYQIYEEEGEKICCVHVDGYEASRVKYSINGPGAAVSEKEMMGKAAKAAIEGVELQIATRTEEVWEGV</sequence>
<dbReference type="GO" id="GO:0004525">
    <property type="term" value="F:ribonuclease III activity"/>
    <property type="evidence" value="ECO:0007669"/>
    <property type="project" value="InterPro"/>
</dbReference>
<keyword evidence="2" id="KW-0547">Nucleotide-binding</keyword>
<keyword evidence="1" id="KW-0677">Repeat</keyword>
<feature type="domain" description="Dicer dsRNA-binding fold" evidence="10">
    <location>
        <begin position="593"/>
        <end position="702"/>
    </location>
</feature>
<dbReference type="InterPro" id="IPR038248">
    <property type="entry name" value="Dicer_dimer_sf"/>
</dbReference>
<dbReference type="InterPro" id="IPR027417">
    <property type="entry name" value="P-loop_NTPase"/>
</dbReference>
<feature type="domain" description="RNase III" evidence="7">
    <location>
        <begin position="1010"/>
        <end position="1165"/>
    </location>
</feature>
<dbReference type="SMART" id="SM00490">
    <property type="entry name" value="HELICc"/>
    <property type="match status" value="1"/>
</dbReference>
<dbReference type="GO" id="GO:0003723">
    <property type="term" value="F:RNA binding"/>
    <property type="evidence" value="ECO:0007669"/>
    <property type="project" value="UniProtKB-UniRule"/>
</dbReference>
<dbReference type="EMBL" id="WHVB01000040">
    <property type="protein sequence ID" value="KAF8466535.1"/>
    <property type="molecule type" value="Genomic_DNA"/>
</dbReference>
<evidence type="ECO:0000313" key="12">
    <source>
        <dbReference type="Proteomes" id="UP000759537"/>
    </source>
</evidence>
<dbReference type="Gene3D" id="3.30.160.380">
    <property type="entry name" value="Dicer dimerisation domain"/>
    <property type="match status" value="1"/>
</dbReference>
<evidence type="ECO:0000259" key="9">
    <source>
        <dbReference type="PROSITE" id="PS51194"/>
    </source>
</evidence>
<evidence type="ECO:0000256" key="1">
    <source>
        <dbReference type="ARBA" id="ARBA00022737"/>
    </source>
</evidence>
<keyword evidence="4" id="KW-0347">Helicase</keyword>
<dbReference type="CDD" id="cd18034">
    <property type="entry name" value="DEXHc_dicer"/>
    <property type="match status" value="1"/>
</dbReference>
<evidence type="ECO:0000313" key="11">
    <source>
        <dbReference type="EMBL" id="KAF8466535.1"/>
    </source>
</evidence>
<keyword evidence="12" id="KW-1185">Reference proteome</keyword>
<evidence type="ECO:0000259" key="7">
    <source>
        <dbReference type="PROSITE" id="PS50142"/>
    </source>
</evidence>
<evidence type="ECO:0000256" key="3">
    <source>
        <dbReference type="ARBA" id="ARBA00022801"/>
    </source>
</evidence>
<dbReference type="Pfam" id="PF03368">
    <property type="entry name" value="Dicer_dimer"/>
    <property type="match status" value="1"/>
</dbReference>
<dbReference type="Gene3D" id="3.40.50.300">
    <property type="entry name" value="P-loop containing nucleotide triphosphate hydrolases"/>
    <property type="match status" value="2"/>
</dbReference>
<dbReference type="PANTHER" id="PTHR14950:SF37">
    <property type="entry name" value="ENDORIBONUCLEASE DICER"/>
    <property type="match status" value="1"/>
</dbReference>
<dbReference type="PANTHER" id="PTHR14950">
    <property type="entry name" value="DICER-RELATED"/>
    <property type="match status" value="1"/>
</dbReference>
<dbReference type="SUPFAM" id="SSF52540">
    <property type="entry name" value="P-loop containing nucleoside triphosphate hydrolases"/>
    <property type="match status" value="1"/>
</dbReference>
<keyword evidence="5" id="KW-0067">ATP-binding</keyword>
<dbReference type="GO" id="GO:0004386">
    <property type="term" value="F:helicase activity"/>
    <property type="evidence" value="ECO:0007669"/>
    <property type="project" value="UniProtKB-KW"/>
</dbReference>
<feature type="domain" description="RNase III" evidence="7">
    <location>
        <begin position="1206"/>
        <end position="1392"/>
    </location>
</feature>
<dbReference type="InterPro" id="IPR014001">
    <property type="entry name" value="Helicase_ATP-bd"/>
</dbReference>
<dbReference type="InterPro" id="IPR001650">
    <property type="entry name" value="Helicase_C-like"/>
</dbReference>
<comment type="similarity">
    <text evidence="6">Belongs to the helicase family. Dicer subfamily.</text>
</comment>
<name>A0A9P5JVC7_9AGAM</name>
<dbReference type="PROSITE" id="PS50142">
    <property type="entry name" value="RNASE_3_2"/>
    <property type="match status" value="2"/>
</dbReference>
<dbReference type="GO" id="GO:0005737">
    <property type="term" value="C:cytoplasm"/>
    <property type="evidence" value="ECO:0007669"/>
    <property type="project" value="TreeGrafter"/>
</dbReference>
<organism evidence="11 12">
    <name type="scientific">Russula ochroleuca</name>
    <dbReference type="NCBI Taxonomy" id="152965"/>
    <lineage>
        <taxon>Eukaryota</taxon>
        <taxon>Fungi</taxon>
        <taxon>Dikarya</taxon>
        <taxon>Basidiomycota</taxon>
        <taxon>Agaricomycotina</taxon>
        <taxon>Agaricomycetes</taxon>
        <taxon>Russulales</taxon>
        <taxon>Russulaceae</taxon>
        <taxon>Russula</taxon>
    </lineage>
</organism>
<reference evidence="11" key="2">
    <citation type="journal article" date="2020" name="Nat. Commun.">
        <title>Large-scale genome sequencing of mycorrhizal fungi provides insights into the early evolution of symbiotic traits.</title>
        <authorList>
            <person name="Miyauchi S."/>
            <person name="Kiss E."/>
            <person name="Kuo A."/>
            <person name="Drula E."/>
            <person name="Kohler A."/>
            <person name="Sanchez-Garcia M."/>
            <person name="Morin E."/>
            <person name="Andreopoulos B."/>
            <person name="Barry K.W."/>
            <person name="Bonito G."/>
            <person name="Buee M."/>
            <person name="Carver A."/>
            <person name="Chen C."/>
            <person name="Cichocki N."/>
            <person name="Clum A."/>
            <person name="Culley D."/>
            <person name="Crous P.W."/>
            <person name="Fauchery L."/>
            <person name="Girlanda M."/>
            <person name="Hayes R.D."/>
            <person name="Keri Z."/>
            <person name="LaButti K."/>
            <person name="Lipzen A."/>
            <person name="Lombard V."/>
            <person name="Magnuson J."/>
            <person name="Maillard F."/>
            <person name="Murat C."/>
            <person name="Nolan M."/>
            <person name="Ohm R.A."/>
            <person name="Pangilinan J."/>
            <person name="Pereira M.F."/>
            <person name="Perotto S."/>
            <person name="Peter M."/>
            <person name="Pfister S."/>
            <person name="Riley R."/>
            <person name="Sitrit Y."/>
            <person name="Stielow J.B."/>
            <person name="Szollosi G."/>
            <person name="Zifcakova L."/>
            <person name="Stursova M."/>
            <person name="Spatafora J.W."/>
            <person name="Tedersoo L."/>
            <person name="Vaario L.M."/>
            <person name="Yamada A."/>
            <person name="Yan M."/>
            <person name="Wang P."/>
            <person name="Xu J."/>
            <person name="Bruns T."/>
            <person name="Baldrian P."/>
            <person name="Vilgalys R."/>
            <person name="Dunand C."/>
            <person name="Henrissat B."/>
            <person name="Grigoriev I.V."/>
            <person name="Hibbett D."/>
            <person name="Nagy L.G."/>
            <person name="Martin F.M."/>
        </authorList>
    </citation>
    <scope>NUCLEOTIDE SEQUENCE</scope>
    <source>
        <strain evidence="11">Prilba</strain>
    </source>
</reference>
<dbReference type="SMART" id="SM00535">
    <property type="entry name" value="RIBOc"/>
    <property type="match status" value="2"/>
</dbReference>
<evidence type="ECO:0000256" key="2">
    <source>
        <dbReference type="ARBA" id="ARBA00022741"/>
    </source>
</evidence>
<dbReference type="GO" id="GO:0030422">
    <property type="term" value="P:siRNA processing"/>
    <property type="evidence" value="ECO:0007669"/>
    <property type="project" value="TreeGrafter"/>
</dbReference>
<dbReference type="GO" id="GO:0005524">
    <property type="term" value="F:ATP binding"/>
    <property type="evidence" value="ECO:0007669"/>
    <property type="project" value="UniProtKB-KW"/>
</dbReference>
<dbReference type="SUPFAM" id="SSF69065">
    <property type="entry name" value="RNase III domain-like"/>
    <property type="match status" value="2"/>
</dbReference>
<evidence type="ECO:0000259" key="10">
    <source>
        <dbReference type="PROSITE" id="PS51327"/>
    </source>
</evidence>
<comment type="caution">
    <text evidence="11">The sequence shown here is derived from an EMBL/GenBank/DDBJ whole genome shotgun (WGS) entry which is preliminary data.</text>
</comment>
<dbReference type="Pfam" id="PF00636">
    <property type="entry name" value="Ribonuclease_3"/>
    <property type="match status" value="2"/>
</dbReference>
<proteinExistence type="inferred from homology"/>
<keyword evidence="6" id="KW-0694">RNA-binding</keyword>
<evidence type="ECO:0000259" key="8">
    <source>
        <dbReference type="PROSITE" id="PS51192"/>
    </source>
</evidence>
<dbReference type="GO" id="GO:0005634">
    <property type="term" value="C:nucleus"/>
    <property type="evidence" value="ECO:0007669"/>
    <property type="project" value="TreeGrafter"/>
</dbReference>
<evidence type="ECO:0000256" key="5">
    <source>
        <dbReference type="ARBA" id="ARBA00022840"/>
    </source>
</evidence>
<dbReference type="PROSITE" id="PS51192">
    <property type="entry name" value="HELICASE_ATP_BIND_1"/>
    <property type="match status" value="1"/>
</dbReference>
<dbReference type="PROSITE" id="PS00517">
    <property type="entry name" value="RNASE_3_1"/>
    <property type="match status" value="1"/>
</dbReference>
<dbReference type="OrthoDB" id="416741at2759"/>
<dbReference type="PROSITE" id="PS51194">
    <property type="entry name" value="HELICASE_CTER"/>
    <property type="match status" value="1"/>
</dbReference>
<dbReference type="SMART" id="SM00487">
    <property type="entry name" value="DEXDc"/>
    <property type="match status" value="1"/>
</dbReference>
<dbReference type="InterPro" id="IPR011545">
    <property type="entry name" value="DEAD/DEAH_box_helicase_dom"/>
</dbReference>
<dbReference type="InterPro" id="IPR005034">
    <property type="entry name" value="Dicer_dimerisation"/>
</dbReference>
<accession>A0A9P5JVC7</accession>
<dbReference type="Proteomes" id="UP000759537">
    <property type="component" value="Unassembled WGS sequence"/>
</dbReference>
<reference evidence="11" key="1">
    <citation type="submission" date="2019-10" db="EMBL/GenBank/DDBJ databases">
        <authorList>
            <consortium name="DOE Joint Genome Institute"/>
            <person name="Kuo A."/>
            <person name="Miyauchi S."/>
            <person name="Kiss E."/>
            <person name="Drula E."/>
            <person name="Kohler A."/>
            <person name="Sanchez-Garcia M."/>
            <person name="Andreopoulos B."/>
            <person name="Barry K.W."/>
            <person name="Bonito G."/>
            <person name="Buee M."/>
            <person name="Carver A."/>
            <person name="Chen C."/>
            <person name="Cichocki N."/>
            <person name="Clum A."/>
            <person name="Culley D."/>
            <person name="Crous P.W."/>
            <person name="Fauchery L."/>
            <person name="Girlanda M."/>
            <person name="Hayes R."/>
            <person name="Keri Z."/>
            <person name="LaButti K."/>
            <person name="Lipzen A."/>
            <person name="Lombard V."/>
            <person name="Magnuson J."/>
            <person name="Maillard F."/>
            <person name="Morin E."/>
            <person name="Murat C."/>
            <person name="Nolan M."/>
            <person name="Ohm R."/>
            <person name="Pangilinan J."/>
            <person name="Pereira M."/>
            <person name="Perotto S."/>
            <person name="Peter M."/>
            <person name="Riley R."/>
            <person name="Sitrit Y."/>
            <person name="Stielow B."/>
            <person name="Szollosi G."/>
            <person name="Zifcakova L."/>
            <person name="Stursova M."/>
            <person name="Spatafora J.W."/>
            <person name="Tedersoo L."/>
            <person name="Vaario L.-M."/>
            <person name="Yamada A."/>
            <person name="Yan M."/>
            <person name="Wang P."/>
            <person name="Xu J."/>
            <person name="Bruns T."/>
            <person name="Baldrian P."/>
            <person name="Vilgalys R."/>
            <person name="Henrissat B."/>
            <person name="Grigoriev I.V."/>
            <person name="Hibbett D."/>
            <person name="Nagy L.G."/>
            <person name="Martin F.M."/>
        </authorList>
    </citation>
    <scope>NUCLEOTIDE SEQUENCE</scope>
    <source>
        <strain evidence="11">Prilba</strain>
    </source>
</reference>
<dbReference type="Pfam" id="PF00271">
    <property type="entry name" value="Helicase_C"/>
    <property type="match status" value="1"/>
</dbReference>
<dbReference type="InterPro" id="IPR036389">
    <property type="entry name" value="RNase_III_sf"/>
</dbReference>